<dbReference type="Proteomes" id="UP001165740">
    <property type="component" value="Chromosome 9"/>
</dbReference>
<evidence type="ECO:0000313" key="1">
    <source>
        <dbReference type="Proteomes" id="UP001165740"/>
    </source>
</evidence>
<name>A0A9W3B8Y6_BIOGL</name>
<accession>A0A9W3B8Y6</accession>
<reference evidence="2" key="1">
    <citation type="submission" date="2025-08" db="UniProtKB">
        <authorList>
            <consortium name="RefSeq"/>
        </authorList>
    </citation>
    <scope>IDENTIFICATION</scope>
</reference>
<gene>
    <name evidence="2" type="primary">LOC129928029</name>
</gene>
<sequence>MTHDKTNEPLSSPAWRNSFILRSTEHLGNLICCLYLCAKRFLETVQFTMKTWITLGLIKKRVNKKCKYVYVLKRGKPIKKRSIIKNSKPIFVKDFLDRKLKNPLTHRINFLHGIYLVLNRSHGYCTDFILEELKDYCRNDDSLEISRLKDALMKQSDDLYDLHSIVQDFHDLGCNKKGINNGVFGCYKAANILNDLVNVSRCPCSNPIYFHYNRKMENCLTKHNAAFSSKYLPSPQILRNQRTFVLTLQKCFNALSDINMKQYDD</sequence>
<dbReference type="GeneID" id="129928029"/>
<proteinExistence type="predicted"/>
<organism evidence="1 2">
    <name type="scientific">Biomphalaria glabrata</name>
    <name type="common">Bloodfluke planorb</name>
    <name type="synonym">Freshwater snail</name>
    <dbReference type="NCBI Taxonomy" id="6526"/>
    <lineage>
        <taxon>Eukaryota</taxon>
        <taxon>Metazoa</taxon>
        <taxon>Spiralia</taxon>
        <taxon>Lophotrochozoa</taxon>
        <taxon>Mollusca</taxon>
        <taxon>Gastropoda</taxon>
        <taxon>Heterobranchia</taxon>
        <taxon>Euthyneura</taxon>
        <taxon>Panpulmonata</taxon>
        <taxon>Hygrophila</taxon>
        <taxon>Lymnaeoidea</taxon>
        <taxon>Planorbidae</taxon>
        <taxon>Biomphalaria</taxon>
    </lineage>
</organism>
<keyword evidence="1" id="KW-1185">Reference proteome</keyword>
<dbReference type="AlphaFoldDB" id="A0A9W3B8Y6"/>
<protein>
    <submittedName>
        <fullName evidence="2">Uncharacterized protein LOC129928029</fullName>
    </submittedName>
</protein>
<evidence type="ECO:0000313" key="2">
    <source>
        <dbReference type="RefSeq" id="XP_055895895.1"/>
    </source>
</evidence>
<dbReference type="RefSeq" id="XP_055895895.1">
    <property type="nucleotide sequence ID" value="XM_056039920.1"/>
</dbReference>